<dbReference type="InterPro" id="IPR002035">
    <property type="entry name" value="VWF_A"/>
</dbReference>
<dbReference type="InterPro" id="IPR041702">
    <property type="entry name" value="BchD/ChlD_VWA"/>
</dbReference>
<feature type="signal peptide" evidence="13">
    <location>
        <begin position="1"/>
        <end position="21"/>
    </location>
</feature>
<dbReference type="SMART" id="SM00382">
    <property type="entry name" value="AAA"/>
    <property type="match status" value="1"/>
</dbReference>
<feature type="chain" id="PRO_5039893878" description="Mg-protoporphyrin IX chelatase" evidence="13">
    <location>
        <begin position="22"/>
        <end position="994"/>
    </location>
</feature>
<dbReference type="NCBIfam" id="TIGR02031">
    <property type="entry name" value="BchD-ChlD"/>
    <property type="match status" value="1"/>
</dbReference>
<keyword evidence="10" id="KW-0149">Chlorophyll biosynthesis</keyword>
<keyword evidence="4 12" id="KW-0812">Transmembrane</keyword>
<evidence type="ECO:0000256" key="9">
    <source>
        <dbReference type="ARBA" id="ARBA00023136"/>
    </source>
</evidence>
<dbReference type="PANTHER" id="PTHR43473">
    <property type="entry name" value="MAGNESIUM-CHELATASE SUBUNIT CHLD, CHLOROPLASTIC"/>
    <property type="match status" value="1"/>
</dbReference>
<keyword evidence="8 12" id="KW-1133">Transmembrane helix</keyword>
<organism evidence="15 16">
    <name type="scientific">Nitzschia inconspicua</name>
    <dbReference type="NCBI Taxonomy" id="303405"/>
    <lineage>
        <taxon>Eukaryota</taxon>
        <taxon>Sar</taxon>
        <taxon>Stramenopiles</taxon>
        <taxon>Ochrophyta</taxon>
        <taxon>Bacillariophyta</taxon>
        <taxon>Bacillariophyceae</taxon>
        <taxon>Bacillariophycidae</taxon>
        <taxon>Bacillariales</taxon>
        <taxon>Bacillariaceae</taxon>
        <taxon>Nitzschia</taxon>
    </lineage>
</organism>
<evidence type="ECO:0000256" key="7">
    <source>
        <dbReference type="ARBA" id="ARBA00022840"/>
    </source>
</evidence>
<dbReference type="OrthoDB" id="299997at2759"/>
<keyword evidence="10" id="KW-0602">Photosynthesis</keyword>
<dbReference type="Pfam" id="PF17863">
    <property type="entry name" value="AAA_lid_2"/>
    <property type="match status" value="1"/>
</dbReference>
<comment type="caution">
    <text evidence="15">The sequence shown here is derived from an EMBL/GenBank/DDBJ whole genome shotgun (WGS) entry which is preliminary data.</text>
</comment>
<dbReference type="CDD" id="cd00009">
    <property type="entry name" value="AAA"/>
    <property type="match status" value="1"/>
</dbReference>
<dbReference type="InterPro" id="IPR009445">
    <property type="entry name" value="TMEM85/Emc4"/>
</dbReference>
<keyword evidence="7 10" id="KW-0067">ATP-binding</keyword>
<reference evidence="15" key="1">
    <citation type="journal article" date="2021" name="Sci. Rep.">
        <title>Diploid genomic architecture of Nitzschia inconspicua, an elite biomass production diatom.</title>
        <authorList>
            <person name="Oliver A."/>
            <person name="Podell S."/>
            <person name="Pinowska A."/>
            <person name="Traller J.C."/>
            <person name="Smith S.R."/>
            <person name="McClure R."/>
            <person name="Beliaev A."/>
            <person name="Bohutskyi P."/>
            <person name="Hill E.A."/>
            <person name="Rabines A."/>
            <person name="Zheng H."/>
            <person name="Allen L.Z."/>
            <person name="Kuo A."/>
            <person name="Grigoriev I.V."/>
            <person name="Allen A.E."/>
            <person name="Hazlebeck D."/>
            <person name="Allen E.E."/>
        </authorList>
    </citation>
    <scope>NUCLEOTIDE SEQUENCE</scope>
    <source>
        <strain evidence="15">Hildebrandi</strain>
    </source>
</reference>
<evidence type="ECO:0000259" key="14">
    <source>
        <dbReference type="PROSITE" id="PS50234"/>
    </source>
</evidence>
<evidence type="ECO:0000313" key="15">
    <source>
        <dbReference type="EMBL" id="KAG7359916.1"/>
    </source>
</evidence>
<name>A0A9K3LFG1_9STRA</name>
<dbReference type="GO" id="GO:0015995">
    <property type="term" value="P:chlorophyll biosynthetic process"/>
    <property type="evidence" value="ECO:0007669"/>
    <property type="project" value="UniProtKB-KW"/>
</dbReference>
<dbReference type="SMART" id="SM00327">
    <property type="entry name" value="VWA"/>
    <property type="match status" value="1"/>
</dbReference>
<keyword evidence="10" id="KW-0150">Chloroplast</keyword>
<evidence type="ECO:0000256" key="4">
    <source>
        <dbReference type="ARBA" id="ARBA00022692"/>
    </source>
</evidence>
<sequence>MTSSRIVKLLLAACIVSTVNAFTFTTTQSRNAMIRSKPLYMSAVADESGTAADKAKAAEERARLAMEAEEALNKPVEKKNSIANMELGGRPFPLSMIVGQENIKQALLLAAVNNRMGGVVISGGKGTAKSVMARALHQLLPPIEIIKGSPFNIDPEGEMGIDDFTRLDLLNGGVPLVERETEVIPAPFVQVPLNVMEDRLIGSADLEESVKSGKTVFSPGLLAKAHRGVLYVDDINLLDAETANILLSVVTDGWVTVEREGLSLRYPCRPLLIATFNPDEGELRDHLLDRIAVALSADAQPLDVASRVEAVDSVMDFSPSGAQKSAKGELALAEAIENEEDLKTAIVFAREYIKDLTLAPTQIQYLCEEAIRAGCQGHRAEIFAVEVARASAALEGRQVNGDDLKLAVKLAIAPRGTWINTPMDDENMMPPPPPPPPPPPQMEDQQNEDKDDEEDDEEEQQEPDEDDDTQEDSPDVPEVPQEFMFDADNTPMDPDLIQFASRERKGKGGGRGLIFSQDRGRYIKPMLPKGKVVRLAVDATLRASAPYQKSRRQRAIGTKNEGRGVFIENADVRTKKMARKAGSLIIFVVDASGSMALNRMNAAKGAAVSLLTEAYQSRDQISLIPFQGEIADVLLPPTKSITMARKRLEQMPCGGGSPLAHAIQMAMLTGLNAQKSGDVGKVVVVLISDGRANVPLCTSMGEEFDPDVDEDSKDGKPSRKYLKEEVMACAKKLGALPGFNLLCIDTENKFISTGLAKDIADAAGGKYHQIAKADGKAIASQHPSGRVPAFLVPNPPIADQLCVSKTNHTRPTLKKASMPRKYAFSMDLNLKECHEGYHTLSKCPLSIGHAQVKKAEHKSLTASTAPSQNTAALVAKRKQKAMSMAIAPGQQIAMNAFMMYMSGASLNMFSITTTSTAILTPITSIFSVERTFGNLDVDTQMAKALYIGINLVWLAIGLYKMSSMRLLPTTSADFADSLVWKDMMETSSIPPVMT</sequence>
<comment type="similarity">
    <text evidence="2 10">Belongs to the Mg-chelatase subunits D/I family.</text>
</comment>
<gene>
    <name evidence="15" type="ORF">IV203_035014</name>
</gene>
<evidence type="ECO:0000256" key="10">
    <source>
        <dbReference type="RuleBase" id="RU362087"/>
    </source>
</evidence>
<evidence type="ECO:0000256" key="1">
    <source>
        <dbReference type="ARBA" id="ARBA00004477"/>
    </source>
</evidence>
<keyword evidence="9 12" id="KW-0472">Membrane</keyword>
<dbReference type="InterPro" id="IPR000523">
    <property type="entry name" value="Mg_chelatse_chII-like_cat_dom"/>
</dbReference>
<evidence type="ECO:0000256" key="6">
    <source>
        <dbReference type="ARBA" id="ARBA00022824"/>
    </source>
</evidence>
<comment type="similarity">
    <text evidence="3">Belongs to the EMC4 family.</text>
</comment>
<dbReference type="AlphaFoldDB" id="A0A9K3LFG1"/>
<evidence type="ECO:0000256" key="11">
    <source>
        <dbReference type="SAM" id="MobiDB-lite"/>
    </source>
</evidence>
<dbReference type="PANTHER" id="PTHR43473:SF2">
    <property type="entry name" value="MAGNESIUM-CHELATASE SUBUNIT CHLD, CHLOROPLASTIC"/>
    <property type="match status" value="1"/>
</dbReference>
<dbReference type="GO" id="GO:0005524">
    <property type="term" value="F:ATP binding"/>
    <property type="evidence" value="ECO:0007669"/>
    <property type="project" value="UniProtKB-UniRule"/>
</dbReference>
<dbReference type="PROSITE" id="PS50234">
    <property type="entry name" value="VWFA"/>
    <property type="match status" value="1"/>
</dbReference>
<feature type="region of interest" description="Disordered" evidence="11">
    <location>
        <begin position="418"/>
        <end position="479"/>
    </location>
</feature>
<comment type="subcellular location">
    <subcellularLocation>
        <location evidence="1">Endoplasmic reticulum membrane</location>
        <topology evidence="1">Multi-pass membrane protein</topology>
    </subcellularLocation>
    <subcellularLocation>
        <location evidence="10">Plastid</location>
        <location evidence="10">Chloroplast</location>
    </subcellularLocation>
</comment>
<accession>A0A9K3LFG1</accession>
<protein>
    <recommendedName>
        <fullName evidence="10">Mg-protoporphyrin IX chelatase</fullName>
        <ecNumber evidence="10">6.6.1.1</ecNumber>
    </recommendedName>
</protein>
<keyword evidence="13" id="KW-0732">Signal</keyword>
<reference evidence="15" key="2">
    <citation type="submission" date="2021-04" db="EMBL/GenBank/DDBJ databases">
        <authorList>
            <person name="Podell S."/>
        </authorList>
    </citation>
    <scope>NUCLEOTIDE SEQUENCE</scope>
    <source>
        <strain evidence="15">Hildebrandi</strain>
    </source>
</reference>
<feature type="compositionally biased region" description="Pro residues" evidence="11">
    <location>
        <begin position="429"/>
        <end position="441"/>
    </location>
</feature>
<dbReference type="InterPro" id="IPR011776">
    <property type="entry name" value="Mg_chelatase_ATPase-dsu"/>
</dbReference>
<dbReference type="GO" id="GO:0016851">
    <property type="term" value="F:magnesium chelatase activity"/>
    <property type="evidence" value="ECO:0007669"/>
    <property type="project" value="UniProtKB-UniRule"/>
</dbReference>
<dbReference type="Pfam" id="PF13519">
    <property type="entry name" value="VWA_2"/>
    <property type="match status" value="1"/>
</dbReference>
<comment type="function">
    <text evidence="10">Involved in chlorophyll biosynthesis. Catalyzes the insertion of magnesium ion into protoporphyrin IX to yield Mg-protoporphyrin IX.</text>
</comment>
<evidence type="ECO:0000313" key="16">
    <source>
        <dbReference type="Proteomes" id="UP000693970"/>
    </source>
</evidence>
<feature type="compositionally biased region" description="Acidic residues" evidence="11">
    <location>
        <begin position="445"/>
        <end position="475"/>
    </location>
</feature>
<dbReference type="GO" id="GO:0009507">
    <property type="term" value="C:chloroplast"/>
    <property type="evidence" value="ECO:0007669"/>
    <property type="project" value="UniProtKB-SubCell"/>
</dbReference>
<evidence type="ECO:0000256" key="13">
    <source>
        <dbReference type="SAM" id="SignalP"/>
    </source>
</evidence>
<evidence type="ECO:0000256" key="2">
    <source>
        <dbReference type="ARBA" id="ARBA00005799"/>
    </source>
</evidence>
<dbReference type="CDD" id="cd01451">
    <property type="entry name" value="vWA_Magnesium_chelatase"/>
    <property type="match status" value="1"/>
</dbReference>
<feature type="domain" description="VWFA" evidence="14">
    <location>
        <begin position="584"/>
        <end position="787"/>
    </location>
</feature>
<evidence type="ECO:0000256" key="5">
    <source>
        <dbReference type="ARBA" id="ARBA00022741"/>
    </source>
</evidence>
<dbReference type="EC" id="6.6.1.1" evidence="10"/>
<dbReference type="Proteomes" id="UP000693970">
    <property type="component" value="Unassembled WGS sequence"/>
</dbReference>
<evidence type="ECO:0000256" key="3">
    <source>
        <dbReference type="ARBA" id="ARBA00007715"/>
    </source>
</evidence>
<evidence type="ECO:0000256" key="8">
    <source>
        <dbReference type="ARBA" id="ARBA00022989"/>
    </source>
</evidence>
<feature type="transmembrane region" description="Helical" evidence="12">
    <location>
        <begin position="941"/>
        <end position="959"/>
    </location>
</feature>
<dbReference type="EMBL" id="JAGRRH010000013">
    <property type="protein sequence ID" value="KAG7359916.1"/>
    <property type="molecule type" value="Genomic_DNA"/>
</dbReference>
<dbReference type="Pfam" id="PF01078">
    <property type="entry name" value="Mg_chelatase"/>
    <property type="match status" value="1"/>
</dbReference>
<evidence type="ECO:0000256" key="12">
    <source>
        <dbReference type="SAM" id="Phobius"/>
    </source>
</evidence>
<dbReference type="InterPro" id="IPR041628">
    <property type="entry name" value="ChlI/MoxR_AAA_lid"/>
</dbReference>
<dbReference type="GO" id="GO:0005789">
    <property type="term" value="C:endoplasmic reticulum membrane"/>
    <property type="evidence" value="ECO:0007669"/>
    <property type="project" value="UniProtKB-SubCell"/>
</dbReference>
<keyword evidence="5 10" id="KW-0547">Nucleotide-binding</keyword>
<keyword evidence="10" id="KW-0934">Plastid</keyword>
<keyword evidence="16" id="KW-1185">Reference proteome</keyword>
<dbReference type="InterPro" id="IPR003593">
    <property type="entry name" value="AAA+_ATPase"/>
</dbReference>
<dbReference type="Pfam" id="PF06417">
    <property type="entry name" value="EMC4"/>
    <property type="match status" value="1"/>
</dbReference>
<dbReference type="GO" id="GO:0015979">
    <property type="term" value="P:photosynthesis"/>
    <property type="evidence" value="ECO:0007669"/>
    <property type="project" value="UniProtKB-UniRule"/>
</dbReference>
<keyword evidence="10" id="KW-0436">Ligase</keyword>
<comment type="catalytic activity">
    <reaction evidence="10">
        <text>protoporphyrin IX + Mg(2+) + ATP + H2O = Mg-protoporphyrin IX + ADP + phosphate + 3 H(+)</text>
        <dbReference type="Rhea" id="RHEA:13961"/>
        <dbReference type="ChEBI" id="CHEBI:15377"/>
        <dbReference type="ChEBI" id="CHEBI:15378"/>
        <dbReference type="ChEBI" id="CHEBI:18420"/>
        <dbReference type="ChEBI" id="CHEBI:30616"/>
        <dbReference type="ChEBI" id="CHEBI:43474"/>
        <dbReference type="ChEBI" id="CHEBI:57306"/>
        <dbReference type="ChEBI" id="CHEBI:60492"/>
        <dbReference type="ChEBI" id="CHEBI:456216"/>
        <dbReference type="EC" id="6.6.1.1"/>
    </reaction>
</comment>
<proteinExistence type="inferred from homology"/>
<comment type="pathway">
    <text evidence="10">Porphyrin-containing compound metabolism; chlorophyll biosynthesis.</text>
</comment>
<keyword evidence="6" id="KW-0256">Endoplasmic reticulum</keyword>